<keyword evidence="2" id="KW-1185">Reference proteome</keyword>
<evidence type="ECO:0000313" key="1">
    <source>
        <dbReference type="EMBL" id="KAI4373972.1"/>
    </source>
</evidence>
<proteinExistence type="predicted"/>
<accession>A0ACB9RDE0</accession>
<name>A0ACB9RDE0_9MYRT</name>
<reference evidence="2" key="1">
    <citation type="journal article" date="2023" name="Front. Plant Sci.">
        <title>Chromosomal-level genome assembly of Melastoma candidum provides insights into trichome evolution.</title>
        <authorList>
            <person name="Zhong Y."/>
            <person name="Wu W."/>
            <person name="Sun C."/>
            <person name="Zou P."/>
            <person name="Liu Y."/>
            <person name="Dai S."/>
            <person name="Zhou R."/>
        </authorList>
    </citation>
    <scope>NUCLEOTIDE SEQUENCE [LARGE SCALE GENOMIC DNA]</scope>
</reference>
<dbReference type="Proteomes" id="UP001057402">
    <property type="component" value="Chromosome 4"/>
</dbReference>
<organism evidence="1 2">
    <name type="scientific">Melastoma candidum</name>
    <dbReference type="NCBI Taxonomy" id="119954"/>
    <lineage>
        <taxon>Eukaryota</taxon>
        <taxon>Viridiplantae</taxon>
        <taxon>Streptophyta</taxon>
        <taxon>Embryophyta</taxon>
        <taxon>Tracheophyta</taxon>
        <taxon>Spermatophyta</taxon>
        <taxon>Magnoliopsida</taxon>
        <taxon>eudicotyledons</taxon>
        <taxon>Gunneridae</taxon>
        <taxon>Pentapetalae</taxon>
        <taxon>rosids</taxon>
        <taxon>malvids</taxon>
        <taxon>Myrtales</taxon>
        <taxon>Melastomataceae</taxon>
        <taxon>Melastomatoideae</taxon>
        <taxon>Melastomateae</taxon>
        <taxon>Melastoma</taxon>
    </lineage>
</organism>
<dbReference type="EMBL" id="CM042883">
    <property type="protein sequence ID" value="KAI4373972.1"/>
    <property type="molecule type" value="Genomic_DNA"/>
</dbReference>
<evidence type="ECO:0000313" key="2">
    <source>
        <dbReference type="Proteomes" id="UP001057402"/>
    </source>
</evidence>
<sequence>MPQKGIARDSLTYNSMIQGFCSEGNFTKGRSLFDELVAVGITPTASSYVPLIEQLCKMGKIEEGKSLWNEMLECGLRPHGFSIEDIIARFHRHENNTAENTSVAC</sequence>
<protein>
    <submittedName>
        <fullName evidence="1">Uncharacterized protein</fullName>
    </submittedName>
</protein>
<comment type="caution">
    <text evidence="1">The sequence shown here is derived from an EMBL/GenBank/DDBJ whole genome shotgun (WGS) entry which is preliminary data.</text>
</comment>
<gene>
    <name evidence="1" type="ORF">MLD38_012026</name>
</gene>